<sequence length="302" mass="34015">MPGSSFVVGLPWNQLPGVASLCKSKYTCCSEEALDQLGDEDVQDLISRLLPTLQNLLSPDFCPLRHVASLDSANFHFGRVKPLLRVVVTEKPDEETWTQVYHAVTESTPPPRPIAPVPQTPWLCNTSSSANSSEQQKYMDAVLKEELGAMYVGLRRFYETFREGSNRLFDDNGWVGWQPQAKEKDVLSWFQDIVPRLSQLAQSHSPTATPTRRAIAQPDQLLEGLTANRKLDVGFVNDPKARKNSRYHWSQILVPGELKSSPKADTSNIWLAIGRYVREVLATQDTRRFVRAFTLCGSLMRI</sequence>
<gene>
    <name evidence="1" type="ORF">F4821DRAFT_275646</name>
</gene>
<evidence type="ECO:0000313" key="1">
    <source>
        <dbReference type="EMBL" id="KAI6080815.1"/>
    </source>
</evidence>
<dbReference type="Proteomes" id="UP001497680">
    <property type="component" value="Unassembled WGS sequence"/>
</dbReference>
<organism evidence="1 2">
    <name type="scientific">Hypoxylon rubiginosum</name>
    <dbReference type="NCBI Taxonomy" id="110542"/>
    <lineage>
        <taxon>Eukaryota</taxon>
        <taxon>Fungi</taxon>
        <taxon>Dikarya</taxon>
        <taxon>Ascomycota</taxon>
        <taxon>Pezizomycotina</taxon>
        <taxon>Sordariomycetes</taxon>
        <taxon>Xylariomycetidae</taxon>
        <taxon>Xylariales</taxon>
        <taxon>Hypoxylaceae</taxon>
        <taxon>Hypoxylon</taxon>
    </lineage>
</organism>
<protein>
    <submittedName>
        <fullName evidence="1">Uncharacterized protein</fullName>
    </submittedName>
</protein>
<keyword evidence="2" id="KW-1185">Reference proteome</keyword>
<dbReference type="EMBL" id="MU394421">
    <property type="protein sequence ID" value="KAI6080815.1"/>
    <property type="molecule type" value="Genomic_DNA"/>
</dbReference>
<proteinExistence type="predicted"/>
<reference evidence="1 2" key="1">
    <citation type="journal article" date="2022" name="New Phytol.">
        <title>Ecological generalism drives hyperdiversity of secondary metabolite gene clusters in xylarialean endophytes.</title>
        <authorList>
            <person name="Franco M.E.E."/>
            <person name="Wisecaver J.H."/>
            <person name="Arnold A.E."/>
            <person name="Ju Y.M."/>
            <person name="Slot J.C."/>
            <person name="Ahrendt S."/>
            <person name="Moore L.P."/>
            <person name="Eastman K.E."/>
            <person name="Scott K."/>
            <person name="Konkel Z."/>
            <person name="Mondo S.J."/>
            <person name="Kuo A."/>
            <person name="Hayes R.D."/>
            <person name="Haridas S."/>
            <person name="Andreopoulos B."/>
            <person name="Riley R."/>
            <person name="LaButti K."/>
            <person name="Pangilinan J."/>
            <person name="Lipzen A."/>
            <person name="Amirebrahimi M."/>
            <person name="Yan J."/>
            <person name="Adam C."/>
            <person name="Keymanesh K."/>
            <person name="Ng V."/>
            <person name="Louie K."/>
            <person name="Northen T."/>
            <person name="Drula E."/>
            <person name="Henrissat B."/>
            <person name="Hsieh H.M."/>
            <person name="Youens-Clark K."/>
            <person name="Lutzoni F."/>
            <person name="Miadlikowska J."/>
            <person name="Eastwood D.C."/>
            <person name="Hamelin R.C."/>
            <person name="Grigoriev I.V."/>
            <person name="U'Ren J.M."/>
        </authorList>
    </citation>
    <scope>NUCLEOTIDE SEQUENCE [LARGE SCALE GENOMIC DNA]</scope>
    <source>
        <strain evidence="1 2">ER1909</strain>
    </source>
</reference>
<evidence type="ECO:0000313" key="2">
    <source>
        <dbReference type="Proteomes" id="UP001497680"/>
    </source>
</evidence>
<comment type="caution">
    <text evidence="1">The sequence shown here is derived from an EMBL/GenBank/DDBJ whole genome shotgun (WGS) entry which is preliminary data.</text>
</comment>
<accession>A0ACC0CKC7</accession>
<name>A0ACC0CKC7_9PEZI</name>